<protein>
    <submittedName>
        <fullName evidence="1">Response regulator transcription factor</fullName>
    </submittedName>
</protein>
<gene>
    <name evidence="1" type="ORF">MW7_010655</name>
</gene>
<proteinExistence type="predicted"/>
<evidence type="ECO:0000313" key="2">
    <source>
        <dbReference type="Proteomes" id="UP000004277"/>
    </source>
</evidence>
<name>A0ACD3SNQ8_9BURK</name>
<evidence type="ECO:0000313" key="1">
    <source>
        <dbReference type="EMBL" id="TMS57920.1"/>
    </source>
</evidence>
<dbReference type="EMBL" id="AKCV02000017">
    <property type="protein sequence ID" value="TMS57920.1"/>
    <property type="molecule type" value="Genomic_DNA"/>
</dbReference>
<accession>A0ACD3SNQ8</accession>
<dbReference type="Proteomes" id="UP000004277">
    <property type="component" value="Unassembled WGS sequence"/>
</dbReference>
<reference evidence="1" key="1">
    <citation type="submission" date="2019-05" db="EMBL/GenBank/DDBJ databases">
        <title>Revised genome assembly of Burkholderiaceae (previously Ralstonia) sp. PBA.</title>
        <authorList>
            <person name="Gan H.M."/>
        </authorList>
    </citation>
    <scope>NUCLEOTIDE SEQUENCE</scope>
    <source>
        <strain evidence="1">PBA</strain>
    </source>
</reference>
<organism evidence="1 2">
    <name type="scientific">Imbroritus primus</name>
    <dbReference type="NCBI Taxonomy" id="3058603"/>
    <lineage>
        <taxon>Bacteria</taxon>
        <taxon>Pseudomonadati</taxon>
        <taxon>Pseudomonadota</taxon>
        <taxon>Betaproteobacteria</taxon>
        <taxon>Burkholderiales</taxon>
        <taxon>Burkholderiaceae</taxon>
        <taxon>Imbroritus</taxon>
    </lineage>
</organism>
<comment type="caution">
    <text evidence="1">The sequence shown here is derived from an EMBL/GenBank/DDBJ whole genome shotgun (WGS) entry which is preliminary data.</text>
</comment>
<keyword evidence="2" id="KW-1185">Reference proteome</keyword>
<sequence length="234" mass="25982">MRILLIEDDQQIASGIEAGLVQAGHKVHTVHDGVFAADQLKRDEHDLVILDLGLPGIDGMTLLNRYRTYNRITPVLILTARDDVHDRIRGLDAGADDYLVKPFALQELEARVRVLLRRLPGADTEPIRPDLRVGTLRLAGGEKRIFSDARALELSPREFAVLELLMQRHGRVVSKAQLQDHLATFTYPAGDGGDTVGDTAIEVYVHRVRRKIEACDAEIVPVRGFGYLLQARAG</sequence>